<evidence type="ECO:0000313" key="4">
    <source>
        <dbReference type="Proteomes" id="UP000324383"/>
    </source>
</evidence>
<reference evidence="3 4" key="1">
    <citation type="submission" date="2019-07" db="EMBL/GenBank/DDBJ databases">
        <title>Draft Genome Sequences of Bacteroides pyogenes Strains Isolated from the Uterus Holstein Dairy Cows with Metritis.</title>
        <authorList>
            <person name="Cunha F."/>
            <person name="Galvao K.N."/>
            <person name="Jeon S.J."/>
            <person name="Jeong K.C."/>
        </authorList>
    </citation>
    <scope>NUCLEOTIDE SEQUENCE [LARGE SCALE GENOMIC DNA]</scope>
    <source>
        <strain evidence="3 4">KG-31</strain>
    </source>
</reference>
<dbReference type="PANTHER" id="PTHR43174">
    <property type="entry name" value="UDP-N-ACETYLGLUCOSAMINE 2-EPIMERASE"/>
    <property type="match status" value="1"/>
</dbReference>
<keyword evidence="1" id="KW-0413">Isomerase</keyword>
<dbReference type="InterPro" id="IPR003331">
    <property type="entry name" value="UDP_GlcNAc_Epimerase_2_dom"/>
</dbReference>
<comment type="caution">
    <text evidence="3">The sequence shown here is derived from an EMBL/GenBank/DDBJ whole genome shotgun (WGS) entry which is preliminary data.</text>
</comment>
<accession>A0A5D3F9W9</accession>
<name>A0A5D3F9W9_9BACE</name>
<gene>
    <name evidence="3" type="ORF">FNJ60_13790</name>
</gene>
<dbReference type="Gene3D" id="3.40.50.2000">
    <property type="entry name" value="Glycogen Phosphorylase B"/>
    <property type="match status" value="2"/>
</dbReference>
<sequence>MKITIVAGARPNFMKIAPITRAVEAARAQGKLISYRLVYTGKQNDTSLDASLFSDLGMKAPDAYLGIESGNSVSLVAGIMIAFEKELTENPAHVVLVVDDLTATMSCAIVAKKQGVKVAHLVAGTRSFDMNMPKEVNRMITDGLSDYLFTAGMVANRNLNQTGTESENVFYVGNILIDSIRYNRNRLLKPIWFSVLGLEEGNYLLFTLNRRLILNNKNNLRQLLEAVVDKADGMPIVAPLHTYVRDAIKDSGFEAPNFHIMPPQNYLFFGYLVNKAKGIVTDSGNVAEEATFLGIPCITLNTYAEHPETWRLGTNELVGEDPEALRQAVDKLMKGEWKQGELPERWDGRTAERIVQILTE</sequence>
<dbReference type="SUPFAM" id="SSF53756">
    <property type="entry name" value="UDP-Glycosyltransferase/glycogen phosphorylase"/>
    <property type="match status" value="1"/>
</dbReference>
<dbReference type="InterPro" id="IPR029767">
    <property type="entry name" value="WecB-like"/>
</dbReference>
<dbReference type="PANTHER" id="PTHR43174:SF1">
    <property type="entry name" value="UDP-N-ACETYLGLUCOSAMINE 2-EPIMERASE"/>
    <property type="match status" value="1"/>
</dbReference>
<dbReference type="GO" id="GO:0016853">
    <property type="term" value="F:isomerase activity"/>
    <property type="evidence" value="ECO:0007669"/>
    <property type="project" value="UniProtKB-KW"/>
</dbReference>
<evidence type="ECO:0000313" key="3">
    <source>
        <dbReference type="EMBL" id="TYK32074.1"/>
    </source>
</evidence>
<evidence type="ECO:0000256" key="1">
    <source>
        <dbReference type="RuleBase" id="RU003513"/>
    </source>
</evidence>
<evidence type="ECO:0000259" key="2">
    <source>
        <dbReference type="Pfam" id="PF02350"/>
    </source>
</evidence>
<dbReference type="Proteomes" id="UP000324383">
    <property type="component" value="Unassembled WGS sequence"/>
</dbReference>
<organism evidence="3 4">
    <name type="scientific">Bacteroides pyogenes</name>
    <dbReference type="NCBI Taxonomy" id="310300"/>
    <lineage>
        <taxon>Bacteria</taxon>
        <taxon>Pseudomonadati</taxon>
        <taxon>Bacteroidota</taxon>
        <taxon>Bacteroidia</taxon>
        <taxon>Bacteroidales</taxon>
        <taxon>Bacteroidaceae</taxon>
        <taxon>Bacteroides</taxon>
    </lineage>
</organism>
<proteinExistence type="inferred from homology"/>
<dbReference type="Pfam" id="PF02350">
    <property type="entry name" value="Epimerase_2"/>
    <property type="match status" value="1"/>
</dbReference>
<dbReference type="AlphaFoldDB" id="A0A5D3F9W9"/>
<comment type="similarity">
    <text evidence="1">Belongs to the UDP-N-acetylglucosamine 2-epimerase family.</text>
</comment>
<dbReference type="EMBL" id="VKLW01000041">
    <property type="protein sequence ID" value="TYK32074.1"/>
    <property type="molecule type" value="Genomic_DNA"/>
</dbReference>
<protein>
    <submittedName>
        <fullName evidence="3">UDP-N-acetyl glucosamine 2-epimerase</fullName>
    </submittedName>
</protein>
<keyword evidence="4" id="KW-1185">Reference proteome</keyword>
<feature type="domain" description="UDP-N-acetylglucosamine 2-epimerase" evidence="2">
    <location>
        <begin position="32"/>
        <end position="358"/>
    </location>
</feature>
<dbReference type="RefSeq" id="WP_148727746.1">
    <property type="nucleotide sequence ID" value="NZ_CP197398.1"/>
</dbReference>
<dbReference type="CDD" id="cd03786">
    <property type="entry name" value="GTB_UDP-GlcNAc_2-Epimerase"/>
    <property type="match status" value="1"/>
</dbReference>